<comment type="caution">
    <text evidence="1">The sequence shown here is derived from an EMBL/GenBank/DDBJ whole genome shotgun (WGS) entry which is preliminary data.</text>
</comment>
<dbReference type="EMBL" id="JJOA01000030">
    <property type="protein sequence ID" value="KEA56275.1"/>
    <property type="molecule type" value="Genomic_DNA"/>
</dbReference>
<dbReference type="OrthoDB" id="1627328at2"/>
<dbReference type="InterPro" id="IPR021234">
    <property type="entry name" value="DUF2827"/>
</dbReference>
<evidence type="ECO:0008006" key="2">
    <source>
        <dbReference type="Google" id="ProtNLM"/>
    </source>
</evidence>
<protein>
    <recommendedName>
        <fullName evidence="2">DUF2827 domain-containing protein</fullName>
    </recommendedName>
</protein>
<gene>
    <name evidence="1" type="ORF">DT99_27880</name>
</gene>
<reference evidence="1" key="1">
    <citation type="submission" date="2014-04" db="EMBL/GenBank/DDBJ databases">
        <title>In planta biocontrol of soil-borne Fusarium wilt of banana through a plant endophytic bacterium, Burkholderia cenocepacia 869T2.</title>
        <authorList>
            <person name="Ho Y.-N."/>
            <person name="Chiang H.-M."/>
            <person name="Chao C.-P."/>
            <person name="Su C.-C."/>
            <person name="Hsu H.-F."/>
            <person name="Guo C.-T."/>
            <person name="Hsieh J.-L."/>
            <person name="Huang C.-C."/>
        </authorList>
    </citation>
    <scope>NUCLEOTIDE SEQUENCE [LARGE SCALE GENOMIC DNA]</scope>
    <source>
        <strain evidence="1">869T2</strain>
    </source>
</reference>
<sequence>MKLNVAITMNVQRDATQSIWYNGANQHCVYLYMLLKQSPLIGEVWLAHDNGITEYPQALMMDAFGDALRPLSAVVHQTDLLIEMNAFVDPSHTDAVRRRGGKCVSYRFGNDYVIAVETINFEKNDWKPNPHRVQFDEIWTNPQHMHTCAAYFQAVYRAPVIELPHIWSPYFIERSLDADPELKARFGYRNHGTAKRIAFFEPNLNVVKSAIVPMLAANACYVAHPELVEHVYMTNTFDKKENVAFKHLALGLEMVRDGKATADVRAPFVAWAAHHTDIVVSHHWENGLNYLLYDALYGNYPLVHNSPFLRDVGYYYPDFEIFDAARAIATAAQTHDAHLDDYAAAARRCLHHVDTLAEHNVRAYSEQIRKLFADRALG</sequence>
<accession>A0A071M709</accession>
<organism evidence="1">
    <name type="scientific">Burkholderia cenocepacia</name>
    <dbReference type="NCBI Taxonomy" id="95486"/>
    <lineage>
        <taxon>Bacteria</taxon>
        <taxon>Pseudomonadati</taxon>
        <taxon>Pseudomonadota</taxon>
        <taxon>Betaproteobacteria</taxon>
        <taxon>Burkholderiales</taxon>
        <taxon>Burkholderiaceae</taxon>
        <taxon>Burkholderia</taxon>
        <taxon>Burkholderia cepacia complex</taxon>
    </lineage>
</organism>
<name>A0A071M709_9BURK</name>
<proteinExistence type="predicted"/>
<evidence type="ECO:0000313" key="1">
    <source>
        <dbReference type="EMBL" id="KEA56275.1"/>
    </source>
</evidence>
<dbReference type="AlphaFoldDB" id="A0A071M709"/>
<dbReference type="Pfam" id="PF10933">
    <property type="entry name" value="DUF2827"/>
    <property type="match status" value="1"/>
</dbReference>